<proteinExistence type="predicted"/>
<comment type="caution">
    <text evidence="1">The sequence shown here is derived from an EMBL/GenBank/DDBJ whole genome shotgun (WGS) entry which is preliminary data.</text>
</comment>
<organism evidence="1 2">
    <name type="scientific">Paramecium primaurelia</name>
    <dbReference type="NCBI Taxonomy" id="5886"/>
    <lineage>
        <taxon>Eukaryota</taxon>
        <taxon>Sar</taxon>
        <taxon>Alveolata</taxon>
        <taxon>Ciliophora</taxon>
        <taxon>Intramacronucleata</taxon>
        <taxon>Oligohymenophorea</taxon>
        <taxon>Peniculida</taxon>
        <taxon>Parameciidae</taxon>
        <taxon>Paramecium</taxon>
    </lineage>
</organism>
<dbReference type="OMA" id="CIEENPF"/>
<dbReference type="Proteomes" id="UP000688137">
    <property type="component" value="Unassembled WGS sequence"/>
</dbReference>
<reference evidence="1" key="1">
    <citation type="submission" date="2021-01" db="EMBL/GenBank/DDBJ databases">
        <authorList>
            <consortium name="Genoscope - CEA"/>
            <person name="William W."/>
        </authorList>
    </citation>
    <scope>NUCLEOTIDE SEQUENCE</scope>
</reference>
<gene>
    <name evidence="1" type="ORF">PPRIM_AZ9-3.1.T1770001</name>
</gene>
<sequence length="174" mass="21074">MQQTQQRNFMLNVNHTEPKFGRLACVECIEENPFQYISLKEANNMWNTFIGQSEDLISEEKKHLKWLQKKLNNQKIIIIIHQKCSNQKQQRVFRLPQIRKQIHFYLDEKSIEKMIDLLSQQDKNILQQYKKQDRLDKLFYQNVKSKLETLIKHDLLCKQQLMKILQDQQDNSDL</sequence>
<name>A0A8S1QQD0_PARPR</name>
<accession>A0A8S1QQD0</accession>
<protein>
    <submittedName>
        <fullName evidence="1">Uncharacterized protein</fullName>
    </submittedName>
</protein>
<evidence type="ECO:0000313" key="2">
    <source>
        <dbReference type="Proteomes" id="UP000688137"/>
    </source>
</evidence>
<evidence type="ECO:0000313" key="1">
    <source>
        <dbReference type="EMBL" id="CAD8116690.1"/>
    </source>
</evidence>
<dbReference type="AlphaFoldDB" id="A0A8S1QQD0"/>
<keyword evidence="2" id="KW-1185">Reference proteome</keyword>
<dbReference type="EMBL" id="CAJJDM010000186">
    <property type="protein sequence ID" value="CAD8116690.1"/>
    <property type="molecule type" value="Genomic_DNA"/>
</dbReference>